<keyword evidence="1" id="KW-1133">Transmembrane helix</keyword>
<keyword evidence="1" id="KW-0472">Membrane</keyword>
<feature type="transmembrane region" description="Helical" evidence="1">
    <location>
        <begin position="20"/>
        <end position="40"/>
    </location>
</feature>
<feature type="transmembrane region" description="Helical" evidence="1">
    <location>
        <begin position="93"/>
        <end position="126"/>
    </location>
</feature>
<proteinExistence type="predicted"/>
<keyword evidence="3" id="KW-1185">Reference proteome</keyword>
<comment type="caution">
    <text evidence="2">The sequence shown here is derived from an EMBL/GenBank/DDBJ whole genome shotgun (WGS) entry which is preliminary data.</text>
</comment>
<keyword evidence="1" id="KW-0812">Transmembrane</keyword>
<accession>A0A5J4Z1D9</accession>
<name>A0A5J4Z1D9_PORPP</name>
<dbReference type="Proteomes" id="UP000324585">
    <property type="component" value="Unassembled WGS sequence"/>
</dbReference>
<feature type="transmembrane region" description="Helical" evidence="1">
    <location>
        <begin position="147"/>
        <end position="178"/>
    </location>
</feature>
<protein>
    <submittedName>
        <fullName evidence="2">Uncharacterized protein</fullName>
    </submittedName>
</protein>
<feature type="transmembrane region" description="Helical" evidence="1">
    <location>
        <begin position="60"/>
        <end position="87"/>
    </location>
</feature>
<sequence>MESDGMSIAQQLRGELQAIVINVFGNVISISLWYPTFFNLSRGVGIHFSPLVFNRLSESLPVLAGYTTWCFLLMFGVPILFITAAWFNKNLSLGWRIVLIVVDFVAGFISVLQNWSGLSIFALFTVIMAKHKPDAHRKEQRHFGKSFWYWLELAVAVVSHTLYDAIPFFAFFLFGIGYRYSEYVPMYKAIDVVVDSTRYRDFSEAMPGSDSLAAKTQRVSARERMRQFKRFVVSLFRHHKDEELSRKASYKRFFGDSEFVDCDGSSSALATAMEAEQLHSVPVFGTSVDFDELSSLQNQIEYFLWRVQDLWISFPVVTEQAITCIYALLSSERYFRHATWLTGLGSLLSVCTRTGQVSAKRFMPRRFKGDVVYGDESLKDALASFRQYHRLTCMCRVLAHAARSMSYLALLSNDTALGLNEHQRNIIQRRLAVRNSTRTYSESADGPGMGHCGCIELRESEPTFLSELGLSKRIQKLVEWNLLSTDNPTVRLSYATTKRLRRQLEALEIKCRSVPGPMPAFGFSTAVSTNTEEYEFAAYAWLRQVTYGCGNGDVSLPNGGLPDNVKHAELKHHVARGLFMASFLALAGDVSDPRWNIVYANLEKPPHEPPQVTVLDPSPALFSGKDAPLCFSGNEPKAIFRLLRKRKSKQGHRRAQDPSAWQNALMMAASRLTGLEIVHLAAMRSSKVEAVMHADRFRRFKVVQGYYVLQELASEAGPEAIARGPRDFFEPQYVPFSPRTSGSKSSENERKSMLPNPYGVPICTILGLDYTFTSIVERALGAEQSERLQRVLRGRNVSKKSVFRGPGIGGLAIVSEAFIILASWKQLILPGEFHSPAATEDELEPLLIPALQFCGLGTCERSRDDEQAEEAAFAKTEETCVAPMKKLLQKYFAGCEQHGQGYRILSLIAPPGRNAQLRMENLLLTTRQHFLVWVVTDMLVRFMASRGLVEEQISEDQDIFETGDVLRLMLVLGYPVGLYQAAFMTSDQIPYTGLPFRLRAQVRFAHAVAKSLVGLYSTAFPDIRSPMQI</sequence>
<organism evidence="2 3">
    <name type="scientific">Porphyridium purpureum</name>
    <name type="common">Red alga</name>
    <name type="synonym">Porphyridium cruentum</name>
    <dbReference type="NCBI Taxonomy" id="35688"/>
    <lineage>
        <taxon>Eukaryota</taxon>
        <taxon>Rhodophyta</taxon>
        <taxon>Bangiophyceae</taxon>
        <taxon>Porphyridiales</taxon>
        <taxon>Porphyridiaceae</taxon>
        <taxon>Porphyridium</taxon>
    </lineage>
</organism>
<evidence type="ECO:0000256" key="1">
    <source>
        <dbReference type="SAM" id="Phobius"/>
    </source>
</evidence>
<reference evidence="3" key="1">
    <citation type="journal article" date="2019" name="Nat. Commun.">
        <title>Expansion of phycobilisome linker gene families in mesophilic red algae.</title>
        <authorList>
            <person name="Lee J."/>
            <person name="Kim D."/>
            <person name="Bhattacharya D."/>
            <person name="Yoon H.S."/>
        </authorList>
    </citation>
    <scope>NUCLEOTIDE SEQUENCE [LARGE SCALE GENOMIC DNA]</scope>
    <source>
        <strain evidence="3">CCMP 1328</strain>
    </source>
</reference>
<gene>
    <name evidence="2" type="ORF">FVE85_5304</name>
</gene>
<evidence type="ECO:0000313" key="3">
    <source>
        <dbReference type="Proteomes" id="UP000324585"/>
    </source>
</evidence>
<dbReference type="EMBL" id="VRMN01000001">
    <property type="protein sequence ID" value="KAA8497719.1"/>
    <property type="molecule type" value="Genomic_DNA"/>
</dbReference>
<dbReference type="AlphaFoldDB" id="A0A5J4Z1D9"/>
<evidence type="ECO:0000313" key="2">
    <source>
        <dbReference type="EMBL" id="KAA8497719.1"/>
    </source>
</evidence>